<dbReference type="Pfam" id="PF03883">
    <property type="entry name" value="H2O2_YaaD"/>
    <property type="match status" value="1"/>
</dbReference>
<dbReference type="NCBIfam" id="NF002542">
    <property type="entry name" value="PRK02101.1-3"/>
    <property type="match status" value="1"/>
</dbReference>
<sequence>MLAVLSPAKNLDFAAADPALPHTLPDLAADTAELAERTRSLTPADLRRLMDISDKLADLNHARFQVLGSAGSRASAKQAALAFAGDTYIGLRAGDMAAEDLIWAQNHLRILSGLYGALRPLDLMEPYRLEMGTKLDTPRGKDLYAFWKGRISTVLNAAVEGHAHPVIINLASSEYYKAADDGLLTRRVITPVFHEERGDKVRVIGLMAKRARGMMARHIILNRLEAPEALKQFSDGGYAFRPAESTDSVWVFARPQP</sequence>
<comment type="caution">
    <text evidence="2">The sequence shown here is derived from an EMBL/GenBank/DDBJ whole genome shotgun (WGS) entry which is preliminary data.</text>
</comment>
<evidence type="ECO:0000313" key="3">
    <source>
        <dbReference type="Proteomes" id="UP000544872"/>
    </source>
</evidence>
<dbReference type="GO" id="GO:0005829">
    <property type="term" value="C:cytosol"/>
    <property type="evidence" value="ECO:0007669"/>
    <property type="project" value="TreeGrafter"/>
</dbReference>
<accession>A0A7W9ZGY6</accession>
<dbReference type="AlphaFoldDB" id="A0A7W9ZGY6"/>
<dbReference type="HAMAP" id="MF_00652">
    <property type="entry name" value="UPF0246"/>
    <property type="match status" value="1"/>
</dbReference>
<dbReference type="PANTHER" id="PTHR30283">
    <property type="entry name" value="PEROXIDE STRESS RESPONSE PROTEIN YAAA"/>
    <property type="match status" value="1"/>
</dbReference>
<dbReference type="RefSeq" id="WP_184263706.1">
    <property type="nucleotide sequence ID" value="NZ_JACIIX010000008.1"/>
</dbReference>
<organism evidence="2 3">
    <name type="scientific">Novispirillum itersonii</name>
    <name type="common">Aquaspirillum itersonii</name>
    <dbReference type="NCBI Taxonomy" id="189"/>
    <lineage>
        <taxon>Bacteria</taxon>
        <taxon>Pseudomonadati</taxon>
        <taxon>Pseudomonadota</taxon>
        <taxon>Alphaproteobacteria</taxon>
        <taxon>Rhodospirillales</taxon>
        <taxon>Novispirillaceae</taxon>
        <taxon>Novispirillum</taxon>
    </lineage>
</organism>
<proteinExistence type="inferred from homology"/>
<dbReference type="EMBL" id="JACIIX010000008">
    <property type="protein sequence ID" value="MBB6210883.1"/>
    <property type="molecule type" value="Genomic_DNA"/>
</dbReference>
<protein>
    <recommendedName>
        <fullName evidence="1">UPF0246 protein FHS48_002313</fullName>
    </recommendedName>
</protein>
<gene>
    <name evidence="2" type="ORF">FHS48_002313</name>
</gene>
<evidence type="ECO:0000313" key="2">
    <source>
        <dbReference type="EMBL" id="MBB6210883.1"/>
    </source>
</evidence>
<reference evidence="2 3" key="1">
    <citation type="submission" date="2020-08" db="EMBL/GenBank/DDBJ databases">
        <title>Genomic Encyclopedia of Type Strains, Phase IV (KMG-IV): sequencing the most valuable type-strain genomes for metagenomic binning, comparative biology and taxonomic classification.</title>
        <authorList>
            <person name="Goeker M."/>
        </authorList>
    </citation>
    <scope>NUCLEOTIDE SEQUENCE [LARGE SCALE GENOMIC DNA]</scope>
    <source>
        <strain evidence="2 3">DSM 11590</strain>
    </source>
</reference>
<keyword evidence="3" id="KW-1185">Reference proteome</keyword>
<comment type="similarity">
    <text evidence="1">Belongs to the UPF0246 family.</text>
</comment>
<dbReference type="InterPro" id="IPR005583">
    <property type="entry name" value="YaaA"/>
</dbReference>
<evidence type="ECO:0000256" key="1">
    <source>
        <dbReference type="HAMAP-Rule" id="MF_00652"/>
    </source>
</evidence>
<dbReference type="PANTHER" id="PTHR30283:SF4">
    <property type="entry name" value="PEROXIDE STRESS RESISTANCE PROTEIN YAAA"/>
    <property type="match status" value="1"/>
</dbReference>
<dbReference type="Proteomes" id="UP000544872">
    <property type="component" value="Unassembled WGS sequence"/>
</dbReference>
<name>A0A7W9ZGY6_NOVIT</name>
<dbReference type="GO" id="GO:0033194">
    <property type="term" value="P:response to hydroperoxide"/>
    <property type="evidence" value="ECO:0007669"/>
    <property type="project" value="TreeGrafter"/>
</dbReference>